<organism evidence="1">
    <name type="scientific">marine sediment metagenome</name>
    <dbReference type="NCBI Taxonomy" id="412755"/>
    <lineage>
        <taxon>unclassified sequences</taxon>
        <taxon>metagenomes</taxon>
        <taxon>ecological metagenomes</taxon>
    </lineage>
</organism>
<dbReference type="AlphaFoldDB" id="X0W6J0"/>
<name>X0W6J0_9ZZZZ</name>
<accession>X0W6J0</accession>
<sequence>MPVVLIATSATSGDAGWEDSSVLGSSAPIEYGTTLLVA</sequence>
<comment type="caution">
    <text evidence="1">The sequence shown here is derived from an EMBL/GenBank/DDBJ whole genome shotgun (WGS) entry which is preliminary data.</text>
</comment>
<feature type="non-terminal residue" evidence="1">
    <location>
        <position position="38"/>
    </location>
</feature>
<protein>
    <submittedName>
        <fullName evidence="1">Uncharacterized protein</fullName>
    </submittedName>
</protein>
<gene>
    <name evidence="1" type="ORF">S01H1_51070</name>
</gene>
<proteinExistence type="predicted"/>
<dbReference type="EMBL" id="BARS01032940">
    <property type="protein sequence ID" value="GAG20238.1"/>
    <property type="molecule type" value="Genomic_DNA"/>
</dbReference>
<reference evidence="1" key="1">
    <citation type="journal article" date="2014" name="Front. Microbiol.">
        <title>High frequency of phylogenetically diverse reductive dehalogenase-homologous genes in deep subseafloor sedimentary metagenomes.</title>
        <authorList>
            <person name="Kawai M."/>
            <person name="Futagami T."/>
            <person name="Toyoda A."/>
            <person name="Takaki Y."/>
            <person name="Nishi S."/>
            <person name="Hori S."/>
            <person name="Arai W."/>
            <person name="Tsubouchi T."/>
            <person name="Morono Y."/>
            <person name="Uchiyama I."/>
            <person name="Ito T."/>
            <person name="Fujiyama A."/>
            <person name="Inagaki F."/>
            <person name="Takami H."/>
        </authorList>
    </citation>
    <scope>NUCLEOTIDE SEQUENCE</scope>
    <source>
        <strain evidence="1">Expedition CK06-06</strain>
    </source>
</reference>
<evidence type="ECO:0000313" key="1">
    <source>
        <dbReference type="EMBL" id="GAG20238.1"/>
    </source>
</evidence>